<dbReference type="InterPro" id="IPR009057">
    <property type="entry name" value="Homeodomain-like_sf"/>
</dbReference>
<evidence type="ECO:0000313" key="6">
    <source>
        <dbReference type="Proteomes" id="UP001500893"/>
    </source>
</evidence>
<dbReference type="SUPFAM" id="SSF46689">
    <property type="entry name" value="Homeodomain-like"/>
    <property type="match status" value="2"/>
</dbReference>
<dbReference type="RefSeq" id="WP_345048650.1">
    <property type="nucleotide sequence ID" value="NZ_BAAAVM010000023.1"/>
</dbReference>
<evidence type="ECO:0000259" key="4">
    <source>
        <dbReference type="PROSITE" id="PS01124"/>
    </source>
</evidence>
<dbReference type="Pfam" id="PF12833">
    <property type="entry name" value="HTH_18"/>
    <property type="match status" value="1"/>
</dbReference>
<evidence type="ECO:0000256" key="2">
    <source>
        <dbReference type="ARBA" id="ARBA00023125"/>
    </source>
</evidence>
<dbReference type="InterPro" id="IPR050204">
    <property type="entry name" value="AraC_XylS_family_regulators"/>
</dbReference>
<keyword evidence="1" id="KW-0805">Transcription regulation</keyword>
<dbReference type="InterPro" id="IPR018060">
    <property type="entry name" value="HTH_AraC"/>
</dbReference>
<dbReference type="PRINTS" id="PR00032">
    <property type="entry name" value="HTHARAC"/>
</dbReference>
<protein>
    <submittedName>
        <fullName evidence="5">AraC family transcriptional regulator</fullName>
    </submittedName>
</protein>
<keyword evidence="6" id="KW-1185">Reference proteome</keyword>
<dbReference type="PANTHER" id="PTHR46796:SF7">
    <property type="entry name" value="ARAC FAMILY TRANSCRIPTIONAL REGULATOR"/>
    <property type="match status" value="1"/>
</dbReference>
<comment type="caution">
    <text evidence="5">The sequence shown here is derived from an EMBL/GenBank/DDBJ whole genome shotgun (WGS) entry which is preliminary data.</text>
</comment>
<dbReference type="InterPro" id="IPR020449">
    <property type="entry name" value="Tscrpt_reg_AraC-type_HTH"/>
</dbReference>
<dbReference type="Pfam" id="PF12852">
    <property type="entry name" value="Cupin_6"/>
    <property type="match status" value="1"/>
</dbReference>
<dbReference type="EMBL" id="BAAAVM010000023">
    <property type="protein sequence ID" value="GAA3132922.1"/>
    <property type="molecule type" value="Genomic_DNA"/>
</dbReference>
<organism evidence="5 6">
    <name type="scientific">Streptomyces rameus</name>
    <dbReference type="NCBI Taxonomy" id="68261"/>
    <lineage>
        <taxon>Bacteria</taxon>
        <taxon>Bacillati</taxon>
        <taxon>Actinomycetota</taxon>
        <taxon>Actinomycetes</taxon>
        <taxon>Kitasatosporales</taxon>
        <taxon>Streptomycetaceae</taxon>
        <taxon>Streptomyces</taxon>
    </lineage>
</organism>
<name>A0ABP6N0V5_9ACTN</name>
<gene>
    <name evidence="5" type="ORF">GCM10010521_18480</name>
</gene>
<dbReference type="PROSITE" id="PS00041">
    <property type="entry name" value="HTH_ARAC_FAMILY_1"/>
    <property type="match status" value="1"/>
</dbReference>
<accession>A0ABP6N0V5</accession>
<keyword evidence="2" id="KW-0238">DNA-binding</keyword>
<proteinExistence type="predicted"/>
<dbReference type="SMART" id="SM00342">
    <property type="entry name" value="HTH_ARAC"/>
    <property type="match status" value="1"/>
</dbReference>
<dbReference type="InterPro" id="IPR032783">
    <property type="entry name" value="AraC_lig"/>
</dbReference>
<feature type="domain" description="HTH araC/xylS-type" evidence="4">
    <location>
        <begin position="204"/>
        <end position="302"/>
    </location>
</feature>
<evidence type="ECO:0000256" key="3">
    <source>
        <dbReference type="ARBA" id="ARBA00023163"/>
    </source>
</evidence>
<keyword evidence="3" id="KW-0804">Transcription</keyword>
<dbReference type="Proteomes" id="UP001500893">
    <property type="component" value="Unassembled WGS sequence"/>
</dbReference>
<dbReference type="Gene3D" id="1.10.10.60">
    <property type="entry name" value="Homeodomain-like"/>
    <property type="match status" value="2"/>
</dbReference>
<dbReference type="PROSITE" id="PS01124">
    <property type="entry name" value="HTH_ARAC_FAMILY_2"/>
    <property type="match status" value="1"/>
</dbReference>
<sequence>MSLDPLSDALAVADARGVFSGGFTAGGPWAIRLRGRDRLKVNVVVRGGCLLVAEGGAEPVALTEGDVVVSDGRRSYVLCSEPGLEPVDPADVAVDPGTGMAALGGGDEVVCVSGHIDLSRDSGDLLRRALPGLIHVRGGAAEAPVLRWLTGQLTAEMAGGRAGSAFACDHLAQLMFVQVLRACLSEADGLPAGWLRALADERLAPALRLMHADPAHPWRLAELARAAAMSRTTFAVRFRAAAGVPPLAYLQNWRMSLAARALRQDSAPVAALARSVGYTSESAFSNAFKRALGVAPRRYREAAKGPSPAQPGGEVTP</sequence>
<dbReference type="PANTHER" id="PTHR46796">
    <property type="entry name" value="HTH-TYPE TRANSCRIPTIONAL ACTIVATOR RHAS-RELATED"/>
    <property type="match status" value="1"/>
</dbReference>
<evidence type="ECO:0000256" key="1">
    <source>
        <dbReference type="ARBA" id="ARBA00023015"/>
    </source>
</evidence>
<dbReference type="InterPro" id="IPR018062">
    <property type="entry name" value="HTH_AraC-typ_CS"/>
</dbReference>
<evidence type="ECO:0000313" key="5">
    <source>
        <dbReference type="EMBL" id="GAA3132922.1"/>
    </source>
</evidence>
<reference evidence="6" key="1">
    <citation type="journal article" date="2019" name="Int. J. Syst. Evol. Microbiol.">
        <title>The Global Catalogue of Microorganisms (GCM) 10K type strain sequencing project: providing services to taxonomists for standard genome sequencing and annotation.</title>
        <authorList>
            <consortium name="The Broad Institute Genomics Platform"/>
            <consortium name="The Broad Institute Genome Sequencing Center for Infectious Disease"/>
            <person name="Wu L."/>
            <person name="Ma J."/>
        </authorList>
    </citation>
    <scope>NUCLEOTIDE SEQUENCE [LARGE SCALE GENOMIC DNA]</scope>
    <source>
        <strain evidence="6">JCM 11574</strain>
    </source>
</reference>